<comment type="caution">
    <text evidence="3">The sequence shown here is derived from an EMBL/GenBank/DDBJ whole genome shotgun (WGS) entry which is preliminary data.</text>
</comment>
<evidence type="ECO:0000256" key="1">
    <source>
        <dbReference type="SAM" id="Coils"/>
    </source>
</evidence>
<dbReference type="SUPFAM" id="SSF48371">
    <property type="entry name" value="ARM repeat"/>
    <property type="match status" value="1"/>
</dbReference>
<feature type="region of interest" description="Disordered" evidence="2">
    <location>
        <begin position="502"/>
        <end position="539"/>
    </location>
</feature>
<sequence length="896" mass="102948">MAVNEIMRTELPQYLISLLTNTPHFYPLKFTYLASLAKLMKNVDDEIQHKMFEMGITQALVKLLSFGYDDRKMAKEIVEAISSVVIVGLSKGSTAEPHPYRDILDKNEIRDEVDININAHQQENNKSQQKEKKQSQEDELKRVIDVLYKYGVQKAINESVRSVTSIIIGWLYRSVPIPVRFVPPVDVNFNLNANQQIESGEENDSPIRKKQEEKEKYKSNQKQDDQVLQQQQQKDGMNVVVNLQKTVLDCHCADQINSIVSLSALAEFNHTYIASKPFLSSLSQFILKSDYYQKRSEATALQNTLQLYLRLMQKGNQITQKLVSDAAPHDKIKELANLHLLQNVFIGVSEDLISNAVKLHSWLANMAHMQILAEQKEKIVDKSAEVRRKFIESQEEQKDDDEGDEEQKGDDKNKNDEQKKKMTILTNTFISVSGREDMEGIRYGEEEQYEEENKDKEGEMKNEEDKKLSIQETLVRFLSSKDEIILDRASYSIERELYAGVESEEDIVDDEDEDDENNSDSQDINEKKKEQEETEEQKQKMFQKEVKKMQDFIKKRNYEEVRKDKLSLFRLYISLALEAAGSVGQLVSLFKRCKTLLRTSIIGQIALSLAWIYRGAQFPKQIFLSIQTSEGSLDSNSISNESVSFNAGWIISSQSVSPNILYDVDCGNDAIMHLKQRVKLGVGVEMTEIEKKDENLVKDEFPYFIVNSIAALSLLTECRYNHDLILSNNFKSAIVSIILNEKNSTSNILIYTLQLVNSLIQSGKPTTKSSMKQFEQKKFLDQNSHFVDEGKEVAMMNEQEKNQNQNSQKELISKIALNVQVALLVMKNKKREQISSKLRDSESQKMYKVNTEVLSSSGKDKYQKQEDKSSNQTNEKKQDEEKIEEDKEKKVGNDDN</sequence>
<organism evidence="3 4">
    <name type="scientific">Streblomastix strix</name>
    <dbReference type="NCBI Taxonomy" id="222440"/>
    <lineage>
        <taxon>Eukaryota</taxon>
        <taxon>Metamonada</taxon>
        <taxon>Preaxostyla</taxon>
        <taxon>Oxymonadida</taxon>
        <taxon>Streblomastigidae</taxon>
        <taxon>Streblomastix</taxon>
    </lineage>
</organism>
<feature type="region of interest" description="Disordered" evidence="2">
    <location>
        <begin position="832"/>
        <end position="896"/>
    </location>
</feature>
<evidence type="ECO:0000256" key="2">
    <source>
        <dbReference type="SAM" id="MobiDB-lite"/>
    </source>
</evidence>
<keyword evidence="1" id="KW-0175">Coiled coil</keyword>
<dbReference type="EMBL" id="SNRW01010046">
    <property type="protein sequence ID" value="KAA6377100.1"/>
    <property type="molecule type" value="Genomic_DNA"/>
</dbReference>
<feature type="compositionally biased region" description="Acidic residues" evidence="2">
    <location>
        <begin position="397"/>
        <end position="408"/>
    </location>
</feature>
<feature type="region of interest" description="Disordered" evidence="2">
    <location>
        <begin position="196"/>
        <end position="229"/>
    </location>
</feature>
<feature type="compositionally biased region" description="Basic and acidic residues" evidence="2">
    <location>
        <begin position="832"/>
        <end position="845"/>
    </location>
</feature>
<dbReference type="Proteomes" id="UP000324800">
    <property type="component" value="Unassembled WGS sequence"/>
</dbReference>
<feature type="compositionally biased region" description="Basic and acidic residues" evidence="2">
    <location>
        <begin position="409"/>
        <end position="420"/>
    </location>
</feature>
<reference evidence="3 4" key="1">
    <citation type="submission" date="2019-03" db="EMBL/GenBank/DDBJ databases">
        <title>Single cell metagenomics reveals metabolic interactions within the superorganism composed of flagellate Streblomastix strix and complex community of Bacteroidetes bacteria on its surface.</title>
        <authorList>
            <person name="Treitli S.C."/>
            <person name="Kolisko M."/>
            <person name="Husnik F."/>
            <person name="Keeling P."/>
            <person name="Hampl V."/>
        </authorList>
    </citation>
    <scope>NUCLEOTIDE SEQUENCE [LARGE SCALE GENOMIC DNA]</scope>
    <source>
        <strain evidence="3">ST1C</strain>
    </source>
</reference>
<dbReference type="AlphaFoldDB" id="A0A5J4V404"/>
<feature type="compositionally biased region" description="Basic and acidic residues" evidence="2">
    <location>
        <begin position="858"/>
        <end position="896"/>
    </location>
</feature>
<gene>
    <name evidence="3" type="ORF">EZS28_027374</name>
</gene>
<accession>A0A5J4V404</accession>
<feature type="compositionally biased region" description="Acidic residues" evidence="2">
    <location>
        <begin position="502"/>
        <end position="518"/>
    </location>
</feature>
<feature type="compositionally biased region" description="Basic and acidic residues" evidence="2">
    <location>
        <begin position="524"/>
        <end position="539"/>
    </location>
</feature>
<evidence type="ECO:0000313" key="4">
    <source>
        <dbReference type="Proteomes" id="UP000324800"/>
    </source>
</evidence>
<dbReference type="InterPro" id="IPR016024">
    <property type="entry name" value="ARM-type_fold"/>
</dbReference>
<feature type="coiled-coil region" evidence="1">
    <location>
        <begin position="110"/>
        <end position="146"/>
    </location>
</feature>
<feature type="region of interest" description="Disordered" evidence="2">
    <location>
        <begin position="391"/>
        <end position="420"/>
    </location>
</feature>
<name>A0A5J4V404_9EUKA</name>
<protein>
    <submittedName>
        <fullName evidence="3">Uncharacterized protein</fullName>
    </submittedName>
</protein>
<feature type="compositionally biased region" description="Basic and acidic residues" evidence="2">
    <location>
        <begin position="205"/>
        <end position="225"/>
    </location>
</feature>
<feature type="region of interest" description="Disordered" evidence="2">
    <location>
        <begin position="436"/>
        <end position="466"/>
    </location>
</feature>
<evidence type="ECO:0000313" key="3">
    <source>
        <dbReference type="EMBL" id="KAA6377100.1"/>
    </source>
</evidence>
<proteinExistence type="predicted"/>